<dbReference type="GO" id="GO:0022857">
    <property type="term" value="F:transmembrane transporter activity"/>
    <property type="evidence" value="ECO:0007669"/>
    <property type="project" value="TreeGrafter"/>
</dbReference>
<keyword evidence="10" id="KW-1185">Reference proteome</keyword>
<comment type="similarity">
    <text evidence="6">Belongs to the ABC-4 integral membrane protein family.</text>
</comment>
<dbReference type="KEGG" id="gtm:GT3921_16010"/>
<dbReference type="PANTHER" id="PTHR30572">
    <property type="entry name" value="MEMBRANE COMPONENT OF TRANSPORTER-RELATED"/>
    <property type="match status" value="1"/>
</dbReference>
<dbReference type="AlphaFoldDB" id="A0A226Q3Z7"/>
<evidence type="ECO:0000256" key="3">
    <source>
        <dbReference type="ARBA" id="ARBA00022692"/>
    </source>
</evidence>
<keyword evidence="3" id="KW-0812">Transmembrane</keyword>
<evidence type="ECO:0000259" key="8">
    <source>
        <dbReference type="Pfam" id="PF12704"/>
    </source>
</evidence>
<dbReference type="Pfam" id="PF12704">
    <property type="entry name" value="MacB_PCD"/>
    <property type="match status" value="1"/>
</dbReference>
<gene>
    <name evidence="9" type="ORF">B9L19_14910</name>
</gene>
<reference evidence="9 10" key="1">
    <citation type="submission" date="2017-05" db="EMBL/GenBank/DDBJ databases">
        <title>The genome sequence of Geobacillus thermocatenulatus DSM 730.</title>
        <authorList>
            <person name="Ramaloko W.T."/>
            <person name="Koen N."/>
            <person name="Polliack S."/>
            <person name="Aliyu H."/>
            <person name="Lebre P."/>
            <person name="Mohr T."/>
            <person name="Oswald F."/>
            <person name="Zwick M."/>
            <person name="Neumann A."/>
            <person name="Syldatk C."/>
            <person name="Cowan D."/>
            <person name="De Maayer P."/>
        </authorList>
    </citation>
    <scope>NUCLEOTIDE SEQUENCE [LARGE SCALE GENOMIC DNA]</scope>
    <source>
        <strain evidence="9 10">BGSC 93A1</strain>
    </source>
</reference>
<feature type="domain" description="MacB-like periplasmic core" evidence="8">
    <location>
        <begin position="32"/>
        <end position="236"/>
    </location>
</feature>
<evidence type="ECO:0000256" key="2">
    <source>
        <dbReference type="ARBA" id="ARBA00022475"/>
    </source>
</evidence>
<dbReference type="InterPro" id="IPR050250">
    <property type="entry name" value="Macrolide_Exporter_MacB"/>
</dbReference>
<keyword evidence="4" id="KW-1133">Transmembrane helix</keyword>
<dbReference type="Proteomes" id="UP000198378">
    <property type="component" value="Unassembled WGS sequence"/>
</dbReference>
<evidence type="ECO:0000256" key="1">
    <source>
        <dbReference type="ARBA" id="ARBA00004651"/>
    </source>
</evidence>
<dbReference type="InterPro" id="IPR003838">
    <property type="entry name" value="ABC3_permease_C"/>
</dbReference>
<protein>
    <submittedName>
        <fullName evidence="9">ABC transporter permease</fullName>
    </submittedName>
</protein>
<dbReference type="Pfam" id="PF02687">
    <property type="entry name" value="FtsX"/>
    <property type="match status" value="1"/>
</dbReference>
<comment type="caution">
    <text evidence="9">The sequence shown here is derived from an EMBL/GenBank/DDBJ whole genome shotgun (WGS) entry which is preliminary data.</text>
</comment>
<dbReference type="EMBL" id="NEWK01000002">
    <property type="protein sequence ID" value="OXB86778.1"/>
    <property type="molecule type" value="Genomic_DNA"/>
</dbReference>
<dbReference type="GO" id="GO:0005886">
    <property type="term" value="C:plasma membrane"/>
    <property type="evidence" value="ECO:0007669"/>
    <property type="project" value="UniProtKB-SubCell"/>
</dbReference>
<organism evidence="9 10">
    <name type="scientific">Geobacillus thermocatenulatus</name>
    <dbReference type="NCBI Taxonomy" id="33938"/>
    <lineage>
        <taxon>Bacteria</taxon>
        <taxon>Bacillati</taxon>
        <taxon>Bacillota</taxon>
        <taxon>Bacilli</taxon>
        <taxon>Bacillales</taxon>
        <taxon>Anoxybacillaceae</taxon>
        <taxon>Geobacillus</taxon>
        <taxon>Geobacillus thermoleovorans group</taxon>
    </lineage>
</organism>
<feature type="domain" description="ABC3 transporter permease C-terminal" evidence="7">
    <location>
        <begin position="281"/>
        <end position="393"/>
    </location>
</feature>
<dbReference type="InterPro" id="IPR025857">
    <property type="entry name" value="MacB_PCD"/>
</dbReference>
<comment type="subcellular location">
    <subcellularLocation>
        <location evidence="1">Cell membrane</location>
        <topology evidence="1">Multi-pass membrane protein</topology>
    </subcellularLocation>
</comment>
<evidence type="ECO:0000256" key="4">
    <source>
        <dbReference type="ARBA" id="ARBA00022989"/>
    </source>
</evidence>
<accession>A0A226Q3Z7</accession>
<evidence type="ECO:0000256" key="5">
    <source>
        <dbReference type="ARBA" id="ARBA00023136"/>
    </source>
</evidence>
<evidence type="ECO:0000256" key="6">
    <source>
        <dbReference type="ARBA" id="ARBA00038076"/>
    </source>
</evidence>
<sequence length="400" mass="42474">MASCWKKEVSSLGILPSIKMAWRSIRGNKLRSFLTMLGMIIGVSSVIVLVSIGRGSSEQVTSQINQLGTNLLTVNVMNSDEVKLTVEDANKFRELSGVKDIAPIVSGRVSVKQGAALAQVSLIGTTASYEAVRDVNVSSGRFLSDIDVEYRQKIVVLGATTAQTLFGFGDPVGQYVQIDGTSFKVVGVLASKGGSLGQSGDDVILMPLSTAQRLTKTMNIQTVYIQADKASDVNLVMVGAKRLLAHLFPNNEDSYSVFNQQDLMETVSSVADTMTLMLGGIAGISLLVGGIGIMNIMLVSVSERTKEIGIRKAIGAKRRHILLQFLVEAVVLSSCGGAIGVVLGFGVGQVLKSVMGMTISYSPSVSLLAFLFSLLVGVVFGVFPANKAAKLDPIQALRYE</sequence>
<evidence type="ECO:0000313" key="10">
    <source>
        <dbReference type="Proteomes" id="UP000198378"/>
    </source>
</evidence>
<name>A0A226Q3Z7_9BACL</name>
<evidence type="ECO:0000259" key="7">
    <source>
        <dbReference type="Pfam" id="PF02687"/>
    </source>
</evidence>
<dbReference type="PANTHER" id="PTHR30572:SF4">
    <property type="entry name" value="ABC TRANSPORTER PERMEASE YTRF"/>
    <property type="match status" value="1"/>
</dbReference>
<proteinExistence type="inferred from homology"/>
<keyword evidence="2" id="KW-1003">Cell membrane</keyword>
<keyword evidence="5" id="KW-0472">Membrane</keyword>
<evidence type="ECO:0000313" key="9">
    <source>
        <dbReference type="EMBL" id="OXB86778.1"/>
    </source>
</evidence>